<sequence length="143" mass="15922">MQDVIFKIPDSLCLINAALPHSSTPLSLMKLVIVHSDEELNEDCFKKVNKSYRGRSCPIVVHCSDGIGRTGTYCLIDMVLNRMAKGAKEIDIAATLEHVRDQRAGMVKTKLAMYFLLRNSIPTCVNNFVLCDLLSEPTAIPLR</sequence>
<feature type="domain" description="Tyrosine specific protein phosphatases" evidence="4">
    <location>
        <begin position="42"/>
        <end position="114"/>
    </location>
</feature>
<dbReference type="GO" id="GO:0030659">
    <property type="term" value="C:cytoplasmic vesicle membrane"/>
    <property type="evidence" value="ECO:0007669"/>
    <property type="project" value="UniProtKB-SubCell"/>
</dbReference>
<dbReference type="EMBL" id="BMAV01006365">
    <property type="protein sequence ID" value="GFY48259.1"/>
    <property type="molecule type" value="Genomic_DNA"/>
</dbReference>
<dbReference type="GO" id="GO:0045202">
    <property type="term" value="C:synapse"/>
    <property type="evidence" value="ECO:0007669"/>
    <property type="project" value="TreeGrafter"/>
</dbReference>
<proteinExistence type="predicted"/>
<dbReference type="SMART" id="SM00404">
    <property type="entry name" value="PTPc_motif"/>
    <property type="match status" value="1"/>
</dbReference>
<dbReference type="InterPro" id="IPR033522">
    <property type="entry name" value="IA-2/IA-2_beta"/>
</dbReference>
<keyword evidence="2" id="KW-0968">Cytoplasmic vesicle</keyword>
<gene>
    <name evidence="5" type="primary">PTPRN2</name>
    <name evidence="5" type="ORF">TNIN_193941</name>
</gene>
<dbReference type="PROSITE" id="PS50055">
    <property type="entry name" value="TYR_PHOSPHATASE_PTP"/>
    <property type="match status" value="1"/>
</dbReference>
<evidence type="ECO:0000313" key="6">
    <source>
        <dbReference type="Proteomes" id="UP000886998"/>
    </source>
</evidence>
<dbReference type="InterPro" id="IPR016130">
    <property type="entry name" value="Tyr_Pase_AS"/>
</dbReference>
<name>A0A8X7C096_9ARAC</name>
<dbReference type="InterPro" id="IPR003595">
    <property type="entry name" value="Tyr_Pase_cat"/>
</dbReference>
<dbReference type="InterPro" id="IPR029021">
    <property type="entry name" value="Prot-tyrosine_phosphatase-like"/>
</dbReference>
<dbReference type="PROSITE" id="PS00383">
    <property type="entry name" value="TYR_PHOSPHATASE_1"/>
    <property type="match status" value="1"/>
</dbReference>
<organism evidence="5 6">
    <name type="scientific">Trichonephila inaurata madagascariensis</name>
    <dbReference type="NCBI Taxonomy" id="2747483"/>
    <lineage>
        <taxon>Eukaryota</taxon>
        <taxon>Metazoa</taxon>
        <taxon>Ecdysozoa</taxon>
        <taxon>Arthropoda</taxon>
        <taxon>Chelicerata</taxon>
        <taxon>Arachnida</taxon>
        <taxon>Araneae</taxon>
        <taxon>Araneomorphae</taxon>
        <taxon>Entelegynae</taxon>
        <taxon>Araneoidea</taxon>
        <taxon>Nephilidae</taxon>
        <taxon>Trichonephila</taxon>
        <taxon>Trichonephila inaurata</taxon>
    </lineage>
</organism>
<dbReference type="GO" id="GO:0030141">
    <property type="term" value="C:secretory granule"/>
    <property type="evidence" value="ECO:0007669"/>
    <property type="project" value="InterPro"/>
</dbReference>
<dbReference type="OrthoDB" id="9880441at2759"/>
<dbReference type="AlphaFoldDB" id="A0A8X7C096"/>
<dbReference type="InterPro" id="IPR000387">
    <property type="entry name" value="Tyr_Pase_dom"/>
</dbReference>
<dbReference type="PANTHER" id="PTHR46106:SF4">
    <property type="entry name" value="IA-2 PROTEIN TYROSINE PHOSPHATASE, ISOFORM C"/>
    <property type="match status" value="1"/>
</dbReference>
<protein>
    <submittedName>
        <fullName evidence="5">Receptor-type tyrosine-protein phosphatase N2</fullName>
    </submittedName>
</protein>
<dbReference type="Pfam" id="PF00102">
    <property type="entry name" value="Y_phosphatase"/>
    <property type="match status" value="1"/>
</dbReference>
<comment type="caution">
    <text evidence="5">The sequence shown here is derived from an EMBL/GenBank/DDBJ whole genome shotgun (WGS) entry which is preliminary data.</text>
</comment>
<dbReference type="GO" id="GO:0051046">
    <property type="term" value="P:regulation of secretion"/>
    <property type="evidence" value="ECO:0007669"/>
    <property type="project" value="TreeGrafter"/>
</dbReference>
<reference evidence="5" key="1">
    <citation type="submission" date="2020-08" db="EMBL/GenBank/DDBJ databases">
        <title>Multicomponent nature underlies the extraordinary mechanical properties of spider dragline silk.</title>
        <authorList>
            <person name="Kono N."/>
            <person name="Nakamura H."/>
            <person name="Mori M."/>
            <person name="Yoshida Y."/>
            <person name="Ohtoshi R."/>
            <person name="Malay A.D."/>
            <person name="Moran D.A.P."/>
            <person name="Tomita M."/>
            <person name="Numata K."/>
            <person name="Arakawa K."/>
        </authorList>
    </citation>
    <scope>NUCLEOTIDE SEQUENCE</scope>
</reference>
<evidence type="ECO:0000313" key="5">
    <source>
        <dbReference type="EMBL" id="GFY48259.1"/>
    </source>
</evidence>
<dbReference type="GO" id="GO:0004725">
    <property type="term" value="F:protein tyrosine phosphatase activity"/>
    <property type="evidence" value="ECO:0007669"/>
    <property type="project" value="InterPro"/>
</dbReference>
<keyword evidence="5" id="KW-0675">Receptor</keyword>
<evidence type="ECO:0000256" key="2">
    <source>
        <dbReference type="ARBA" id="ARBA00023329"/>
    </source>
</evidence>
<comment type="subcellular location">
    <subcellularLocation>
        <location evidence="1">Cytoplasmic vesicle membrane</location>
        <topology evidence="1">Single-pass type I membrane protein</topology>
    </subcellularLocation>
</comment>
<evidence type="ECO:0000256" key="1">
    <source>
        <dbReference type="ARBA" id="ARBA00004358"/>
    </source>
</evidence>
<dbReference type="Proteomes" id="UP000886998">
    <property type="component" value="Unassembled WGS sequence"/>
</dbReference>
<dbReference type="GO" id="GO:0048666">
    <property type="term" value="P:neuron development"/>
    <property type="evidence" value="ECO:0007669"/>
    <property type="project" value="UniProtKB-ARBA"/>
</dbReference>
<feature type="domain" description="Tyrosine-protein phosphatase" evidence="3">
    <location>
        <begin position="1"/>
        <end position="123"/>
    </location>
</feature>
<evidence type="ECO:0000259" key="4">
    <source>
        <dbReference type="PROSITE" id="PS50056"/>
    </source>
</evidence>
<dbReference type="Gene3D" id="3.90.190.10">
    <property type="entry name" value="Protein tyrosine phosphatase superfamily"/>
    <property type="match status" value="1"/>
</dbReference>
<dbReference type="SUPFAM" id="SSF52799">
    <property type="entry name" value="(Phosphotyrosine protein) phosphatases II"/>
    <property type="match status" value="1"/>
</dbReference>
<accession>A0A8X7C096</accession>
<keyword evidence="6" id="KW-1185">Reference proteome</keyword>
<dbReference type="PROSITE" id="PS50056">
    <property type="entry name" value="TYR_PHOSPHATASE_2"/>
    <property type="match status" value="1"/>
</dbReference>
<dbReference type="PRINTS" id="PR00700">
    <property type="entry name" value="PRTYPHPHTASE"/>
</dbReference>
<dbReference type="PANTHER" id="PTHR46106">
    <property type="entry name" value="IA-2 PROTEIN TYROSINE PHOSPHATASE, ISOFORM C"/>
    <property type="match status" value="1"/>
</dbReference>
<evidence type="ECO:0000259" key="3">
    <source>
        <dbReference type="PROSITE" id="PS50055"/>
    </source>
</evidence>
<dbReference type="InterPro" id="IPR000242">
    <property type="entry name" value="PTP_cat"/>
</dbReference>